<dbReference type="NCBIfam" id="TIGR00756">
    <property type="entry name" value="PPR"/>
    <property type="match status" value="5"/>
</dbReference>
<evidence type="ECO:0000313" key="5">
    <source>
        <dbReference type="EMBL" id="MBA0861278.1"/>
    </source>
</evidence>
<dbReference type="FunFam" id="1.25.40.10:FF:000184">
    <property type="entry name" value="Pentatricopeptide repeat-containing protein, chloroplastic"/>
    <property type="match status" value="1"/>
</dbReference>
<dbReference type="PANTHER" id="PTHR47926:SF490">
    <property type="entry name" value="REPEAT-LIKE SUPERFAMILY PROTEIN, PUTATIVE-RELATED"/>
    <property type="match status" value="1"/>
</dbReference>
<evidence type="ECO:0000313" key="6">
    <source>
        <dbReference type="Proteomes" id="UP000593576"/>
    </source>
</evidence>
<feature type="repeat" description="PPR" evidence="3">
    <location>
        <begin position="435"/>
        <end position="465"/>
    </location>
</feature>
<evidence type="ECO:0000256" key="2">
    <source>
        <dbReference type="ARBA" id="ARBA00022737"/>
    </source>
</evidence>
<dbReference type="Pfam" id="PF20431">
    <property type="entry name" value="E_motif"/>
    <property type="match status" value="1"/>
</dbReference>
<dbReference type="OrthoDB" id="1871818at2759"/>
<keyword evidence="6" id="KW-1185">Reference proteome</keyword>
<accession>A0A7J9LRJ2</accession>
<keyword evidence="2" id="KW-0677">Repeat</keyword>
<dbReference type="InterPro" id="IPR032867">
    <property type="entry name" value="DYW_dom"/>
</dbReference>
<evidence type="ECO:0000259" key="4">
    <source>
        <dbReference type="Pfam" id="PF14432"/>
    </source>
</evidence>
<dbReference type="GO" id="GO:0008270">
    <property type="term" value="F:zinc ion binding"/>
    <property type="evidence" value="ECO:0007669"/>
    <property type="project" value="InterPro"/>
</dbReference>
<dbReference type="AlphaFoldDB" id="A0A7J9LRJ2"/>
<feature type="repeat" description="PPR" evidence="3">
    <location>
        <begin position="365"/>
        <end position="399"/>
    </location>
</feature>
<dbReference type="InterPro" id="IPR046848">
    <property type="entry name" value="E_motif"/>
</dbReference>
<dbReference type="GO" id="GO:0009451">
    <property type="term" value="P:RNA modification"/>
    <property type="evidence" value="ECO:0007669"/>
    <property type="project" value="InterPro"/>
</dbReference>
<dbReference type="FunFam" id="1.25.40.10:FF:000427">
    <property type="entry name" value="Pentatricopeptide repeat-containing protein chloroplastic"/>
    <property type="match status" value="1"/>
</dbReference>
<proteinExistence type="inferred from homology"/>
<evidence type="ECO:0000256" key="3">
    <source>
        <dbReference type="PROSITE-ProRule" id="PRU00708"/>
    </source>
</evidence>
<dbReference type="Pfam" id="PF13041">
    <property type="entry name" value="PPR_2"/>
    <property type="match status" value="3"/>
</dbReference>
<dbReference type="GO" id="GO:0003723">
    <property type="term" value="F:RNA binding"/>
    <property type="evidence" value="ECO:0007669"/>
    <property type="project" value="InterPro"/>
</dbReference>
<dbReference type="FunFam" id="1.25.40.10:FF:000436">
    <property type="entry name" value="Pentatricopeptide repeat-containing protein At5g39350 family"/>
    <property type="match status" value="1"/>
</dbReference>
<dbReference type="PROSITE" id="PS51375">
    <property type="entry name" value="PPR"/>
    <property type="match status" value="5"/>
</dbReference>
<dbReference type="InterPro" id="IPR011990">
    <property type="entry name" value="TPR-like_helical_dom_sf"/>
</dbReference>
<dbReference type="Pfam" id="PF14432">
    <property type="entry name" value="DYW_deaminase"/>
    <property type="match status" value="1"/>
</dbReference>
<evidence type="ECO:0000256" key="1">
    <source>
        <dbReference type="ARBA" id="ARBA00006643"/>
    </source>
</evidence>
<comment type="similarity">
    <text evidence="1">Belongs to the PPR family. PCMP-H subfamily.</text>
</comment>
<comment type="caution">
    <text evidence="5">The sequence shown here is derived from an EMBL/GenBank/DDBJ whole genome shotgun (WGS) entry which is preliminary data.</text>
</comment>
<dbReference type="PANTHER" id="PTHR47926">
    <property type="entry name" value="PENTATRICOPEPTIDE REPEAT-CONTAINING PROTEIN"/>
    <property type="match status" value="1"/>
</dbReference>
<dbReference type="Gene3D" id="1.25.40.10">
    <property type="entry name" value="Tetratricopeptide repeat domain"/>
    <property type="match status" value="4"/>
</dbReference>
<dbReference type="InterPro" id="IPR002885">
    <property type="entry name" value="PPR_rpt"/>
</dbReference>
<gene>
    <name evidence="5" type="ORF">Goshw_026291</name>
</gene>
<name>A0A7J9LRJ2_GOSSC</name>
<protein>
    <recommendedName>
        <fullName evidence="4">DYW domain-containing protein</fullName>
    </recommendedName>
</protein>
<feature type="repeat" description="PPR" evidence="3">
    <location>
        <begin position="163"/>
        <end position="197"/>
    </location>
</feature>
<feature type="repeat" description="PPR" evidence="3">
    <location>
        <begin position="466"/>
        <end position="500"/>
    </location>
</feature>
<feature type="domain" description="DYW" evidence="4">
    <location>
        <begin position="681"/>
        <end position="773"/>
    </location>
</feature>
<dbReference type="EMBL" id="JABFAF010000007">
    <property type="protein sequence ID" value="MBA0861278.1"/>
    <property type="molecule type" value="Genomic_DNA"/>
</dbReference>
<feature type="repeat" description="PPR" evidence="3">
    <location>
        <begin position="264"/>
        <end position="298"/>
    </location>
</feature>
<reference evidence="5 6" key="1">
    <citation type="journal article" date="2019" name="Genome Biol. Evol.">
        <title>Insights into the evolution of the New World diploid cottons (Gossypium, subgenus Houzingenia) based on genome sequencing.</title>
        <authorList>
            <person name="Grover C.E."/>
            <person name="Arick M.A. 2nd"/>
            <person name="Thrash A."/>
            <person name="Conover J.L."/>
            <person name="Sanders W.S."/>
            <person name="Peterson D.G."/>
            <person name="Frelichowski J.E."/>
            <person name="Scheffler J.A."/>
            <person name="Scheffler B.E."/>
            <person name="Wendel J.F."/>
        </authorList>
    </citation>
    <scope>NUCLEOTIDE SEQUENCE [LARGE SCALE GENOMIC DNA]</scope>
    <source>
        <strain evidence="5">1</strain>
        <tissue evidence="5">Leaf</tissue>
    </source>
</reference>
<organism evidence="5 6">
    <name type="scientific">Gossypium schwendimanii</name>
    <name type="common">Cotton</name>
    <dbReference type="NCBI Taxonomy" id="34291"/>
    <lineage>
        <taxon>Eukaryota</taxon>
        <taxon>Viridiplantae</taxon>
        <taxon>Streptophyta</taxon>
        <taxon>Embryophyta</taxon>
        <taxon>Tracheophyta</taxon>
        <taxon>Spermatophyta</taxon>
        <taxon>Magnoliopsida</taxon>
        <taxon>eudicotyledons</taxon>
        <taxon>Gunneridae</taxon>
        <taxon>Pentapetalae</taxon>
        <taxon>rosids</taxon>
        <taxon>malvids</taxon>
        <taxon>Malvales</taxon>
        <taxon>Malvaceae</taxon>
        <taxon>Malvoideae</taxon>
        <taxon>Gossypium</taxon>
    </lineage>
</organism>
<dbReference type="Pfam" id="PF01535">
    <property type="entry name" value="PPR"/>
    <property type="match status" value="2"/>
</dbReference>
<sequence length="773" mass="86974">MDMMKVAATEKPSLSSPSALASTIKFIQIPKSETFLQPTLEQTRQTHALMVKTHFNGTKFSPSAQFNFLITSYTKNSQPHSALDIYTYLRRMDYEVDNFMVPAVLKACSFVSNTQLGKEIHGFAVKNGLTEDVFVSNALIQMYSECDSVVSARLLFDNMYERDAVSWSTMIRCYVRSKLYMEALEMIRKMQILQIRPSEVAMISMITLFADLMDVETGKAMHAYVTRNLEKMSFQLTTAFIHIYAKSGNLASARLLFNGLNQKTVVSWTAMIAGYIHCNKLEEGMKLFARMIEERIKPNEITLLCLVVECGFVGALELGKQLHVYILRNGICLSRALATALVDMYGKCGEIRNARAVFDSVKDKDVMIWSAMIAAYAQTHCIDQAFDLFVKMRENGVRPNQVTMTTMLSLCAETGALDMGKWVHTVIDRQAVEMDTILKTALLEMYAKCGDIDGAWKLFREVRDRDIGMWNTMMAGLGMHGCGKEALELFSEMEREGVRPNDITFIGLLNACSHAGLVEEGKLIFEKMVHAFALVPKIEHYGCMVDLLGRAGLLDEAYGIIKSLPIRANSIIWSALLAACKLHHNTVLGEMAARQLVYLEPQNCGYNVSISNIYAVANRWNDVAEVRKAMKNKGMRKEPGLSCIEVNGYVHEFIMGDKAHPEIEKINDMVSEMGNKLKEAGYMADTSAVLRNIDEEEKETALNYHSEKLAIAFGLISTAPGTPIQIVKNLRVCKDCHTATKLLSKIYQRVVIVRDRKRFHHFRDGTCSCGDYW</sequence>
<dbReference type="InterPro" id="IPR046960">
    <property type="entry name" value="PPR_At4g14850-like_plant"/>
</dbReference>
<dbReference type="Proteomes" id="UP000593576">
    <property type="component" value="Unassembled WGS sequence"/>
</dbReference>